<dbReference type="eggNOG" id="COG5388">
    <property type="taxonomic scope" value="Bacteria"/>
</dbReference>
<sequence length="225" mass="24626">MFGKSDEERDVVSMTDREKERRLAPIRLLEAYWHGLAAQSGAVPLRSQIDPRGIETALEYAFLAERIAPMLAKLRVAGTHLNEVMGMDTGGMPLSALFAPKDRDRLGEGVAQVFADGACVRAELRGEDGFGRSALSGHLLLLPLRSDMGDMTRMIGALVTSGRIGRTPRRFHIASMTVTPGFEIAPKPVAQAPHRVELAETPAPFKPAPRQSEKRPHLRLVISND</sequence>
<dbReference type="HOGENOM" id="CLU_087251_0_0_5"/>
<dbReference type="InterPro" id="IPR009922">
    <property type="entry name" value="DUF1457"/>
</dbReference>
<evidence type="ECO:0000313" key="3">
    <source>
        <dbReference type="Proteomes" id="UP000015347"/>
    </source>
</evidence>
<accession>S9RJS0</accession>
<gene>
    <name evidence="2" type="ORF">Salmuc_03986</name>
</gene>
<proteinExistence type="predicted"/>
<feature type="region of interest" description="Disordered" evidence="1">
    <location>
        <begin position="199"/>
        <end position="225"/>
    </location>
</feature>
<organism evidence="2 3">
    <name type="scientific">Salipiger mucosus DSM 16094</name>
    <dbReference type="NCBI Taxonomy" id="1123237"/>
    <lineage>
        <taxon>Bacteria</taxon>
        <taxon>Pseudomonadati</taxon>
        <taxon>Pseudomonadota</taxon>
        <taxon>Alphaproteobacteria</taxon>
        <taxon>Rhodobacterales</taxon>
        <taxon>Roseobacteraceae</taxon>
        <taxon>Salipiger</taxon>
    </lineage>
</organism>
<evidence type="ECO:0000256" key="1">
    <source>
        <dbReference type="SAM" id="MobiDB-lite"/>
    </source>
</evidence>
<evidence type="ECO:0000313" key="2">
    <source>
        <dbReference type="EMBL" id="EPX78370.1"/>
    </source>
</evidence>
<dbReference type="AlphaFoldDB" id="S9RJS0"/>
<evidence type="ECO:0008006" key="4">
    <source>
        <dbReference type="Google" id="ProtNLM"/>
    </source>
</evidence>
<protein>
    <recommendedName>
        <fullName evidence="4">PAS domain-containing protein</fullName>
    </recommendedName>
</protein>
<dbReference type="Proteomes" id="UP000015347">
    <property type="component" value="Unassembled WGS sequence"/>
</dbReference>
<name>S9RJS0_9RHOB</name>
<dbReference type="OrthoDB" id="8478628at2"/>
<comment type="caution">
    <text evidence="2">The sequence shown here is derived from an EMBL/GenBank/DDBJ whole genome shotgun (WGS) entry which is preliminary data.</text>
</comment>
<dbReference type="Pfam" id="PF07310">
    <property type="entry name" value="PAS_5"/>
    <property type="match status" value="1"/>
</dbReference>
<dbReference type="EMBL" id="APVH01000040">
    <property type="protein sequence ID" value="EPX78370.1"/>
    <property type="molecule type" value="Genomic_DNA"/>
</dbReference>
<dbReference type="RefSeq" id="WP_020041444.1">
    <property type="nucleotide sequence ID" value="NZ_KE557280.1"/>
</dbReference>
<keyword evidence="3" id="KW-1185">Reference proteome</keyword>
<dbReference type="STRING" id="1123237.Salmuc_03986"/>
<reference evidence="3" key="1">
    <citation type="journal article" date="2014" name="Stand. Genomic Sci.">
        <title>Genome sequence of the exopolysaccharide-producing Salipiger mucosus type strain (DSM 16094(T)), a moderately halophilic member of the Roseobacter clade.</title>
        <authorList>
            <person name="Riedel T."/>
            <person name="Spring S."/>
            <person name="Fiebig A."/>
            <person name="Petersen J."/>
            <person name="Kyrpides N.C."/>
            <person name="Goker M."/>
            <person name="Klenk H.P."/>
        </authorList>
    </citation>
    <scope>NUCLEOTIDE SEQUENCE [LARGE SCALE GENOMIC DNA]</scope>
    <source>
        <strain evidence="3">DSM 16094</strain>
    </source>
</reference>